<dbReference type="EMBL" id="CP012677">
    <property type="protein sequence ID" value="ALE91662.1"/>
    <property type="molecule type" value="Genomic_DNA"/>
</dbReference>
<sequence>MSGPGSFLQSKGEVFSHPYSSPPVWGGVIVGDAGANNIVFVSNSGYVKLIKSLPAEPIIIDAAVITLGSEVGMMIPECMVGLKYCAQAVPTDVEVNGSWIYYSALPGVPGESLGVGKVYRANLFTGNTQLIAEGLAAPTGIAVSYDNTIYIAQLMGDGVSVVNDGKVTYALAETGGKLMTMRLR</sequence>
<gene>
    <name evidence="1" type="ORF">AOC05_03800</name>
</gene>
<evidence type="ECO:0008006" key="3">
    <source>
        <dbReference type="Google" id="ProtNLM"/>
    </source>
</evidence>
<reference evidence="2" key="1">
    <citation type="submission" date="2015-09" db="EMBL/GenBank/DDBJ databases">
        <title>Complete genome of Arthrobacter alpinus strain R3.8.</title>
        <authorList>
            <person name="See-Too W.S."/>
            <person name="Chan K.G."/>
        </authorList>
    </citation>
    <scope>NUCLEOTIDE SEQUENCE [LARGE SCALE GENOMIC DNA]</scope>
    <source>
        <strain evidence="2">R3.8</strain>
    </source>
</reference>
<dbReference type="KEGG" id="aaq:AOC05_03800"/>
<name>A0A0M5LX33_9MICC</name>
<evidence type="ECO:0000313" key="2">
    <source>
        <dbReference type="Proteomes" id="UP000062833"/>
    </source>
</evidence>
<dbReference type="InterPro" id="IPR048031">
    <property type="entry name" value="ScyD/ScyE-like"/>
</dbReference>
<proteinExistence type="predicted"/>
<dbReference type="AlphaFoldDB" id="A0A0M5LX33"/>
<dbReference type="Proteomes" id="UP000062833">
    <property type="component" value="Chromosome"/>
</dbReference>
<dbReference type="PATRIC" id="fig|656366.3.peg.829"/>
<protein>
    <recommendedName>
        <fullName evidence="3">ScyD/ScyE family protein</fullName>
    </recommendedName>
</protein>
<organism evidence="1 2">
    <name type="scientific">Arthrobacter alpinus</name>
    <dbReference type="NCBI Taxonomy" id="656366"/>
    <lineage>
        <taxon>Bacteria</taxon>
        <taxon>Bacillati</taxon>
        <taxon>Actinomycetota</taxon>
        <taxon>Actinomycetes</taxon>
        <taxon>Micrococcales</taxon>
        <taxon>Micrococcaceae</taxon>
        <taxon>Arthrobacter</taxon>
    </lineage>
</organism>
<dbReference type="NCBIfam" id="NF033206">
    <property type="entry name" value="ScyE_fam"/>
    <property type="match status" value="1"/>
</dbReference>
<dbReference type="OrthoDB" id="928769at2"/>
<dbReference type="SUPFAM" id="SSF63825">
    <property type="entry name" value="YWTD domain"/>
    <property type="match status" value="1"/>
</dbReference>
<accession>A0A0M5LX33</accession>
<keyword evidence="2" id="KW-1185">Reference proteome</keyword>
<evidence type="ECO:0000313" key="1">
    <source>
        <dbReference type="EMBL" id="ALE91662.1"/>
    </source>
</evidence>